<gene>
    <name evidence="4" type="ORF">SAMN05216174_106232</name>
</gene>
<evidence type="ECO:0000259" key="3">
    <source>
        <dbReference type="Pfam" id="PF20177"/>
    </source>
</evidence>
<feature type="transmembrane region" description="Helical" evidence="2">
    <location>
        <begin position="92"/>
        <end position="109"/>
    </location>
</feature>
<dbReference type="InterPro" id="IPR046672">
    <property type="entry name" value="DUF6542"/>
</dbReference>
<keyword evidence="2" id="KW-1133">Transmembrane helix</keyword>
<feature type="transmembrane region" description="Helical" evidence="2">
    <location>
        <begin position="63"/>
        <end position="80"/>
    </location>
</feature>
<evidence type="ECO:0000256" key="2">
    <source>
        <dbReference type="SAM" id="Phobius"/>
    </source>
</evidence>
<evidence type="ECO:0000313" key="5">
    <source>
        <dbReference type="Proteomes" id="UP000199501"/>
    </source>
</evidence>
<protein>
    <recommendedName>
        <fullName evidence="3">DUF6542 domain-containing protein</fullName>
    </recommendedName>
</protein>
<name>A0A1G6RA56_9PSEU</name>
<dbReference type="STRING" id="1271860.SAMN05216174_106232"/>
<feature type="transmembrane region" description="Helical" evidence="2">
    <location>
        <begin position="32"/>
        <end position="51"/>
    </location>
</feature>
<feature type="transmembrane region" description="Helical" evidence="2">
    <location>
        <begin position="129"/>
        <end position="148"/>
    </location>
</feature>
<accession>A0A1G6RA56</accession>
<keyword evidence="2" id="KW-0472">Membrane</keyword>
<evidence type="ECO:0000256" key="1">
    <source>
        <dbReference type="SAM" id="MobiDB-lite"/>
    </source>
</evidence>
<reference evidence="5" key="1">
    <citation type="submission" date="2016-10" db="EMBL/GenBank/DDBJ databases">
        <authorList>
            <person name="Varghese N."/>
            <person name="Submissions S."/>
        </authorList>
    </citation>
    <scope>NUCLEOTIDE SEQUENCE [LARGE SCALE GENOMIC DNA]</scope>
    <source>
        <strain evidence="5">IBRC-M 10403</strain>
    </source>
</reference>
<feature type="compositionally biased region" description="Basic and acidic residues" evidence="1">
    <location>
        <begin position="165"/>
        <end position="213"/>
    </location>
</feature>
<dbReference type="Proteomes" id="UP000199501">
    <property type="component" value="Unassembled WGS sequence"/>
</dbReference>
<feature type="domain" description="DUF6542" evidence="3">
    <location>
        <begin position="31"/>
        <end position="151"/>
    </location>
</feature>
<evidence type="ECO:0000313" key="4">
    <source>
        <dbReference type="EMBL" id="SDD01313.1"/>
    </source>
</evidence>
<dbReference type="Pfam" id="PF20177">
    <property type="entry name" value="DUF6542"/>
    <property type="match status" value="1"/>
</dbReference>
<keyword evidence="5" id="KW-1185">Reference proteome</keyword>
<dbReference type="EMBL" id="FMZZ01000006">
    <property type="protein sequence ID" value="SDD01313.1"/>
    <property type="molecule type" value="Genomic_DNA"/>
</dbReference>
<organism evidence="4 5">
    <name type="scientific">Actinokineospora iranica</name>
    <dbReference type="NCBI Taxonomy" id="1271860"/>
    <lineage>
        <taxon>Bacteria</taxon>
        <taxon>Bacillati</taxon>
        <taxon>Actinomycetota</taxon>
        <taxon>Actinomycetes</taxon>
        <taxon>Pseudonocardiales</taxon>
        <taxon>Pseudonocardiaceae</taxon>
        <taxon>Actinokineospora</taxon>
    </lineage>
</organism>
<dbReference type="RefSeq" id="WP_139190695.1">
    <property type="nucleotide sequence ID" value="NZ_FMZZ01000006.1"/>
</dbReference>
<keyword evidence="2" id="KW-0812">Transmembrane</keyword>
<sequence>MTATHDRPSELDDDRPEPAWDERPIFGKSRGLPWWGAVALAVGVTAVAAVIDMQRQETLGKVFQFAYIVSCLAAVCLVRRRNLFGPMVQPPLVFAGTAISAILLFGPSGQGGGLKQLLFTVALPLTTNFPTMGITTGIVLAIGVGRLFTQRDPDAVDGASPLRKRPAEDRRPVDRKPRPTPDRNRPRPPRERKDPGRPRDDRAPERRPRDPARKPPPRRPRPD</sequence>
<feature type="region of interest" description="Disordered" evidence="1">
    <location>
        <begin position="152"/>
        <end position="223"/>
    </location>
</feature>
<dbReference type="AlphaFoldDB" id="A0A1G6RA56"/>
<proteinExistence type="predicted"/>
<feature type="region of interest" description="Disordered" evidence="1">
    <location>
        <begin position="1"/>
        <end position="22"/>
    </location>
</feature>
<dbReference type="OrthoDB" id="5192877at2"/>